<dbReference type="Gene3D" id="3.40.720.10">
    <property type="entry name" value="Alkaline Phosphatase, subunit A"/>
    <property type="match status" value="1"/>
</dbReference>
<evidence type="ECO:0000313" key="10">
    <source>
        <dbReference type="Proteomes" id="UP000027661"/>
    </source>
</evidence>
<evidence type="ECO:0000256" key="5">
    <source>
        <dbReference type="ARBA" id="ARBA00022989"/>
    </source>
</evidence>
<sequence length="568" mass="64926">MKHFKEFIQWCCEPQRLFVLFIVVLAIPNVALFFTEQQMTLWARICNVILPVSVYWLIMTLGRKPGKTIWILFPFVFFAAFQLVLLYLFGRSIIAVDMFLNLTTTNSGEALELLDNLLPAVIGVFVVYIPALVLGGFSWARGNQLEYSFIRSQRKYALAGIVAGALLTVICYATQRDYQVKIEMYPANVCYNLVLAAERAGETAGYAETSRDFTFNASAAHDENSREVYVLVIGETARACNFGLYGYERNTTPLLDKMEGVVTFTDVLTQSNTTHKSVPMLLSAASAEDYDCLYRQKGIITAFKEAGFHTAFFSNQLPNHSFIDFLGMEADDWKFIKKDAPKGANISDDELLFLVEKELKAGHQKLFIVLHAYGSHFNYKERYPESMSVFKPDNLTDAKYENKEYLMNAYDNTIRYTDGFLASLITLLQKTNSFSAMLYTSDHGEDIFDDNRKLFLHASPVPSYYQLHVPFLIWLSKTYREKNVEVHEAILQNREKPVAGNASVFHTMLNLAGVQTPYRADSLSVANRQYLIRPRYYLNDHNLPKSLDKIGLKKEDIEQFRRNNLVFP</sequence>
<dbReference type="SUPFAM" id="SSF53649">
    <property type="entry name" value="Alkaline phosphatase-like"/>
    <property type="match status" value="1"/>
</dbReference>
<gene>
    <name evidence="9" type="ORF">M099_0475</name>
</gene>
<name>A0A069SPT9_PHOVU</name>
<evidence type="ECO:0000313" key="9">
    <source>
        <dbReference type="EMBL" id="KDS56404.1"/>
    </source>
</evidence>
<evidence type="ECO:0000256" key="4">
    <source>
        <dbReference type="ARBA" id="ARBA00022692"/>
    </source>
</evidence>
<dbReference type="DNASU" id="5305033"/>
<dbReference type="GO" id="GO:0009244">
    <property type="term" value="P:lipopolysaccharide core region biosynthetic process"/>
    <property type="evidence" value="ECO:0007669"/>
    <property type="project" value="TreeGrafter"/>
</dbReference>
<dbReference type="RefSeq" id="WP_005847079.1">
    <property type="nucleotide sequence ID" value="NZ_JNHM01000005.1"/>
</dbReference>
<dbReference type="GO" id="GO:0016776">
    <property type="term" value="F:phosphotransferase activity, phosphate group as acceptor"/>
    <property type="evidence" value="ECO:0007669"/>
    <property type="project" value="TreeGrafter"/>
</dbReference>
<dbReference type="GeneID" id="5305033"/>
<reference evidence="9 10" key="1">
    <citation type="submission" date="2014-04" db="EMBL/GenBank/DDBJ databases">
        <authorList>
            <person name="Sears C."/>
            <person name="Carroll K."/>
            <person name="Sack B.R."/>
            <person name="Qadri F."/>
            <person name="Myers L.L."/>
            <person name="Chung G.-T."/>
            <person name="Escheverria P."/>
            <person name="Fraser C.M."/>
            <person name="Sadzewicz L."/>
            <person name="Shefchek K.A."/>
            <person name="Tallon L."/>
            <person name="Das S.P."/>
            <person name="Daugherty S."/>
            <person name="Mongodin E.F."/>
        </authorList>
    </citation>
    <scope>NUCLEOTIDE SEQUENCE [LARGE SCALE GENOMIC DNA]</scope>
    <source>
        <strain evidence="9 10">3975 RP4</strain>
    </source>
</reference>
<dbReference type="PATRIC" id="fig|1339352.3.peg.465"/>
<feature type="transmembrane region" description="Helical" evidence="7">
    <location>
        <begin position="17"/>
        <end position="35"/>
    </location>
</feature>
<comment type="caution">
    <text evidence="9">The sequence shown here is derived from an EMBL/GenBank/DDBJ whole genome shotgun (WGS) entry which is preliminary data.</text>
</comment>
<dbReference type="PANTHER" id="PTHR30443">
    <property type="entry name" value="INNER MEMBRANE PROTEIN"/>
    <property type="match status" value="1"/>
</dbReference>
<feature type="transmembrane region" description="Helical" evidence="7">
    <location>
        <begin position="41"/>
        <end position="58"/>
    </location>
</feature>
<protein>
    <submittedName>
        <fullName evidence="9">Sulfatase family protein</fullName>
    </submittedName>
</protein>
<keyword evidence="6 7" id="KW-0472">Membrane</keyword>
<dbReference type="PANTHER" id="PTHR30443:SF0">
    <property type="entry name" value="PHOSPHOETHANOLAMINE TRANSFERASE EPTA"/>
    <property type="match status" value="1"/>
</dbReference>
<evidence type="ECO:0000256" key="2">
    <source>
        <dbReference type="ARBA" id="ARBA00022475"/>
    </source>
</evidence>
<proteinExistence type="predicted"/>
<dbReference type="SMR" id="A0A069SPT9"/>
<dbReference type="GO" id="GO:0005886">
    <property type="term" value="C:plasma membrane"/>
    <property type="evidence" value="ECO:0007669"/>
    <property type="project" value="UniProtKB-SubCell"/>
</dbReference>
<keyword evidence="3" id="KW-0808">Transferase</keyword>
<keyword evidence="2" id="KW-1003">Cell membrane</keyword>
<feature type="transmembrane region" description="Helical" evidence="7">
    <location>
        <begin position="117"/>
        <end position="135"/>
    </location>
</feature>
<evidence type="ECO:0000256" key="1">
    <source>
        <dbReference type="ARBA" id="ARBA00004651"/>
    </source>
</evidence>
<keyword evidence="5 7" id="KW-1133">Transmembrane helix</keyword>
<dbReference type="EMBL" id="JNHM01000005">
    <property type="protein sequence ID" value="KDS56404.1"/>
    <property type="molecule type" value="Genomic_DNA"/>
</dbReference>
<evidence type="ECO:0000259" key="8">
    <source>
        <dbReference type="Pfam" id="PF00884"/>
    </source>
</evidence>
<dbReference type="Proteomes" id="UP000027661">
    <property type="component" value="Unassembled WGS sequence"/>
</dbReference>
<dbReference type="InterPro" id="IPR040423">
    <property type="entry name" value="PEA_transferase"/>
</dbReference>
<dbReference type="Pfam" id="PF00884">
    <property type="entry name" value="Sulfatase"/>
    <property type="match status" value="1"/>
</dbReference>
<dbReference type="InterPro" id="IPR000917">
    <property type="entry name" value="Sulfatase_N"/>
</dbReference>
<dbReference type="InterPro" id="IPR058130">
    <property type="entry name" value="PEA_transf_C"/>
</dbReference>
<keyword evidence="4 7" id="KW-0812">Transmembrane</keyword>
<evidence type="ECO:0000256" key="6">
    <source>
        <dbReference type="ARBA" id="ARBA00023136"/>
    </source>
</evidence>
<organism evidence="9 10">
    <name type="scientific">Phocaeicola vulgatus str. 3975 RP4</name>
    <dbReference type="NCBI Taxonomy" id="1339352"/>
    <lineage>
        <taxon>Bacteria</taxon>
        <taxon>Pseudomonadati</taxon>
        <taxon>Bacteroidota</taxon>
        <taxon>Bacteroidia</taxon>
        <taxon>Bacteroidales</taxon>
        <taxon>Bacteroidaceae</taxon>
        <taxon>Phocaeicola</taxon>
    </lineage>
</organism>
<dbReference type="AlphaFoldDB" id="A0A069SPT9"/>
<feature type="domain" description="Sulfatase N-terminal" evidence="8">
    <location>
        <begin position="229"/>
        <end position="514"/>
    </location>
</feature>
<accession>A0A069SPT9</accession>
<comment type="subcellular location">
    <subcellularLocation>
        <location evidence="1">Cell membrane</location>
        <topology evidence="1">Multi-pass membrane protein</topology>
    </subcellularLocation>
</comment>
<feature type="transmembrane region" description="Helical" evidence="7">
    <location>
        <begin position="156"/>
        <end position="175"/>
    </location>
</feature>
<dbReference type="CDD" id="cd16017">
    <property type="entry name" value="LptA"/>
    <property type="match status" value="1"/>
</dbReference>
<dbReference type="InterPro" id="IPR017850">
    <property type="entry name" value="Alkaline_phosphatase_core_sf"/>
</dbReference>
<evidence type="ECO:0000256" key="3">
    <source>
        <dbReference type="ARBA" id="ARBA00022679"/>
    </source>
</evidence>
<evidence type="ECO:0000256" key="7">
    <source>
        <dbReference type="SAM" id="Phobius"/>
    </source>
</evidence>
<feature type="transmembrane region" description="Helical" evidence="7">
    <location>
        <begin position="70"/>
        <end position="90"/>
    </location>
</feature>